<keyword evidence="8" id="KW-1185">Reference proteome</keyword>
<keyword evidence="3 5" id="KW-1133">Transmembrane helix</keyword>
<dbReference type="OrthoDB" id="5293641at2"/>
<gene>
    <name evidence="7" type="ORF">CVT23_15460</name>
</gene>
<dbReference type="AlphaFoldDB" id="A0A2M9FZ39"/>
<feature type="transmembrane region" description="Helical" evidence="5">
    <location>
        <begin position="39"/>
        <end position="62"/>
    </location>
</feature>
<protein>
    <recommendedName>
        <fullName evidence="6">NnrU domain-containing protein</fullName>
    </recommendedName>
</protein>
<dbReference type="PANTHER" id="PTHR35988:SF2">
    <property type="entry name" value="15-CIS-ZETA-CAROTENE ISOMERASE, CHLOROPLASTIC"/>
    <property type="match status" value="1"/>
</dbReference>
<feature type="transmembrane region" description="Helical" evidence="5">
    <location>
        <begin position="6"/>
        <end position="27"/>
    </location>
</feature>
<keyword evidence="2 5" id="KW-0812">Transmembrane</keyword>
<name>A0A2M9FZ39_9PROT</name>
<dbReference type="PANTHER" id="PTHR35988">
    <property type="entry name" value="15-CIS-ZETA-CAROTENE ISOMERASE, CHLOROPLASTIC"/>
    <property type="match status" value="1"/>
</dbReference>
<reference evidence="7 8" key="1">
    <citation type="submission" date="2017-11" db="EMBL/GenBank/DDBJ databases">
        <title>Draft genome sequence of Rhizobiales bacterium SY3-13.</title>
        <authorList>
            <person name="Sun C."/>
        </authorList>
    </citation>
    <scope>NUCLEOTIDE SEQUENCE [LARGE SCALE GENOMIC DNA]</scope>
    <source>
        <strain evidence="7 8">SY3-13</strain>
    </source>
</reference>
<dbReference type="Proteomes" id="UP000229498">
    <property type="component" value="Unassembled WGS sequence"/>
</dbReference>
<comment type="subcellular location">
    <subcellularLocation>
        <location evidence="1">Membrane</location>
        <topology evidence="1">Multi-pass membrane protein</topology>
    </subcellularLocation>
</comment>
<organism evidence="7 8">
    <name type="scientific">Minwuia thermotolerans</name>
    <dbReference type="NCBI Taxonomy" id="2056226"/>
    <lineage>
        <taxon>Bacteria</taxon>
        <taxon>Pseudomonadati</taxon>
        <taxon>Pseudomonadota</taxon>
        <taxon>Alphaproteobacteria</taxon>
        <taxon>Minwuiales</taxon>
        <taxon>Minwuiaceae</taxon>
        <taxon>Minwuia</taxon>
    </lineage>
</organism>
<dbReference type="GO" id="GO:0016020">
    <property type="term" value="C:membrane"/>
    <property type="evidence" value="ECO:0007669"/>
    <property type="project" value="UniProtKB-SubCell"/>
</dbReference>
<proteinExistence type="predicted"/>
<evidence type="ECO:0000313" key="8">
    <source>
        <dbReference type="Proteomes" id="UP000229498"/>
    </source>
</evidence>
<evidence type="ECO:0000256" key="3">
    <source>
        <dbReference type="ARBA" id="ARBA00022989"/>
    </source>
</evidence>
<evidence type="ECO:0000313" key="7">
    <source>
        <dbReference type="EMBL" id="PJK28733.1"/>
    </source>
</evidence>
<feature type="transmembrane region" description="Helical" evidence="5">
    <location>
        <begin position="117"/>
        <end position="139"/>
    </location>
</feature>
<keyword evidence="4 5" id="KW-0472">Membrane</keyword>
<sequence length="231" mass="24722">MPVGEFWHLVVATAVFLAIHVIPSSVLRNRLTGALGEAGYAIAFSVLSIAALLWMVLAFNAAPPGPVLWMNHGVAQYVTLVLMFVALLIGVGGLIGRSPTAVGGGGVARKGDPATGFLRITRHPFLTGVVLWSVAHLIVRGDLRAIVFFGGLGLLAAAGTVLIDRKSRRRLAGWERFAAVTSIVPFLAIIQGRNRLVFGELRLWRLAIGFVVFMAILHAHPYLMGTYPLPG</sequence>
<dbReference type="Pfam" id="PF07298">
    <property type="entry name" value="NnrU"/>
    <property type="match status" value="1"/>
</dbReference>
<evidence type="ECO:0000259" key="6">
    <source>
        <dbReference type="Pfam" id="PF07298"/>
    </source>
</evidence>
<dbReference type="GO" id="GO:0090471">
    <property type="term" value="F:9,15,9'-tri-cis-zeta-carotene isomerase activity"/>
    <property type="evidence" value="ECO:0007669"/>
    <property type="project" value="TreeGrafter"/>
</dbReference>
<dbReference type="InterPro" id="IPR009915">
    <property type="entry name" value="NnrU_dom"/>
</dbReference>
<evidence type="ECO:0000256" key="5">
    <source>
        <dbReference type="SAM" id="Phobius"/>
    </source>
</evidence>
<feature type="transmembrane region" description="Helical" evidence="5">
    <location>
        <begin position="203"/>
        <end position="223"/>
    </location>
</feature>
<feature type="transmembrane region" description="Helical" evidence="5">
    <location>
        <begin position="74"/>
        <end position="96"/>
    </location>
</feature>
<feature type="transmembrane region" description="Helical" evidence="5">
    <location>
        <begin position="145"/>
        <end position="163"/>
    </location>
</feature>
<dbReference type="EMBL" id="PHIG01000039">
    <property type="protein sequence ID" value="PJK28733.1"/>
    <property type="molecule type" value="Genomic_DNA"/>
</dbReference>
<feature type="domain" description="NnrU" evidence="6">
    <location>
        <begin position="9"/>
        <end position="227"/>
    </location>
</feature>
<comment type="caution">
    <text evidence="7">The sequence shown here is derived from an EMBL/GenBank/DDBJ whole genome shotgun (WGS) entry which is preliminary data.</text>
</comment>
<accession>A0A2M9FZ39</accession>
<evidence type="ECO:0000256" key="4">
    <source>
        <dbReference type="ARBA" id="ARBA00023136"/>
    </source>
</evidence>
<evidence type="ECO:0000256" key="1">
    <source>
        <dbReference type="ARBA" id="ARBA00004141"/>
    </source>
</evidence>
<evidence type="ECO:0000256" key="2">
    <source>
        <dbReference type="ARBA" id="ARBA00022692"/>
    </source>
</evidence>
<dbReference type="RefSeq" id="WP_109792307.1">
    <property type="nucleotide sequence ID" value="NZ_PHIG01000039.1"/>
</dbReference>